<feature type="transmembrane region" description="Helical" evidence="1">
    <location>
        <begin position="14"/>
        <end position="37"/>
    </location>
</feature>
<reference evidence="3" key="1">
    <citation type="submission" date="2017-08" db="EMBL/GenBank/DDBJ databases">
        <authorList>
            <person name="Huang Z."/>
        </authorList>
    </citation>
    <scope>NUCLEOTIDE SEQUENCE [LARGE SCALE GENOMIC DNA]</scope>
    <source>
        <strain evidence="3">SA5d-4</strain>
    </source>
</reference>
<keyword evidence="1" id="KW-0812">Transmembrane</keyword>
<evidence type="ECO:0000313" key="2">
    <source>
        <dbReference type="EMBL" id="OZM56719.1"/>
    </source>
</evidence>
<protein>
    <recommendedName>
        <fullName evidence="4">Glycerophosphoryl diester phosphodiesterase membrane domain-containing protein</fullName>
    </recommendedName>
</protein>
<proteinExistence type="predicted"/>
<gene>
    <name evidence="2" type="ORF">CIB95_10890</name>
</gene>
<keyword evidence="1" id="KW-0472">Membrane</keyword>
<evidence type="ECO:0008006" key="4">
    <source>
        <dbReference type="Google" id="ProtNLM"/>
    </source>
</evidence>
<sequence>MISNGFNRLSNHKLLIVFPIAYDLLALMYGLLFTGFYGESKVSIKLAIEVGLPSIATIIDQQVNVMANSLTFYPGMVEPSLQMLLLLAIGLLFTAFLQAGFIGLVNDLTLDKKLTFNNFINYGKKFWISYLVVELVWIAALVLSFLLIVIPLQLFGMLIFIILLFTFRILFIYWEFTIIVDDVSVFEGLRKSRVYFANRTDNLFPIIFAMLAFNIVIGLIVNAIWNPIILILFIFIYGYASSGFQVALMLSLYKVKNNNTEDPESNQ</sequence>
<feature type="transmembrane region" description="Helical" evidence="1">
    <location>
        <begin position="83"/>
        <end position="105"/>
    </location>
</feature>
<comment type="caution">
    <text evidence="2">The sequence shown here is derived from an EMBL/GenBank/DDBJ whole genome shotgun (WGS) entry which is preliminary data.</text>
</comment>
<evidence type="ECO:0000313" key="3">
    <source>
        <dbReference type="Proteomes" id="UP000217083"/>
    </source>
</evidence>
<dbReference type="RefSeq" id="WP_094925068.1">
    <property type="nucleotide sequence ID" value="NZ_NPIA01000005.1"/>
</dbReference>
<feature type="transmembrane region" description="Helical" evidence="1">
    <location>
        <begin position="203"/>
        <end position="225"/>
    </location>
</feature>
<feature type="transmembrane region" description="Helical" evidence="1">
    <location>
        <begin position="126"/>
        <end position="148"/>
    </location>
</feature>
<evidence type="ECO:0000256" key="1">
    <source>
        <dbReference type="SAM" id="Phobius"/>
    </source>
</evidence>
<keyword evidence="1" id="KW-1133">Transmembrane helix</keyword>
<dbReference type="EMBL" id="NPIA01000005">
    <property type="protein sequence ID" value="OZM56719.1"/>
    <property type="molecule type" value="Genomic_DNA"/>
</dbReference>
<reference evidence="2 3" key="2">
    <citation type="submission" date="2017-09" db="EMBL/GenBank/DDBJ databases">
        <title>Bacillus patelloidae sp. nov., isolated from the intestinal tract of a marine limpet.</title>
        <authorList>
            <person name="Liu R."/>
            <person name="Dong C."/>
            <person name="Shao Z."/>
        </authorList>
    </citation>
    <scope>NUCLEOTIDE SEQUENCE [LARGE SCALE GENOMIC DNA]</scope>
    <source>
        <strain evidence="2 3">SA5d-4</strain>
    </source>
</reference>
<dbReference type="AlphaFoldDB" id="A0A263BSQ1"/>
<dbReference type="Proteomes" id="UP000217083">
    <property type="component" value="Unassembled WGS sequence"/>
</dbReference>
<keyword evidence="3" id="KW-1185">Reference proteome</keyword>
<feature type="transmembrane region" description="Helical" evidence="1">
    <location>
        <begin position="154"/>
        <end position="174"/>
    </location>
</feature>
<feature type="transmembrane region" description="Helical" evidence="1">
    <location>
        <begin position="231"/>
        <end position="253"/>
    </location>
</feature>
<name>A0A263BSQ1_9BACI</name>
<organism evidence="2 3">
    <name type="scientific">Lottiidibacillus patelloidae</name>
    <dbReference type="NCBI Taxonomy" id="2670334"/>
    <lineage>
        <taxon>Bacteria</taxon>
        <taxon>Bacillati</taxon>
        <taxon>Bacillota</taxon>
        <taxon>Bacilli</taxon>
        <taxon>Bacillales</taxon>
        <taxon>Bacillaceae</taxon>
        <taxon>Lottiidibacillus</taxon>
    </lineage>
</organism>
<accession>A0A263BSQ1</accession>